<dbReference type="EMBL" id="HBFR01041726">
    <property type="protein sequence ID" value="CAD8903289.1"/>
    <property type="molecule type" value="Transcribed_RNA"/>
</dbReference>
<sequence>MAVQIFKNKSKMQTCSKAEEKKYSYSSVSGKGDSRLTFSWKAMILNEFKPDKSDKETRSNVAVPANDCILNDPTVRHQKAAGSASFVLSTAGSIIAPKADAEPRVVSNNLSTIGKTNELFSTRGGSLPLRASDFESFEGASTFDNNISMIGSFSVATLNRGAEFVSNHSFISGDNISGPSSFIEKEYALPQEGGNWNRTDDEEITGWKRVDINDQTRNNKLDDEANNSNLDSKEIFVPDKVEVNPSKSTVMSSNPLSCLYEGSYLLLDDDCATIPEELSEDVMDEDDLEESETDCGVMDMTHHNLLIQLKNARLALESKNAEIDACRQEIKALNLQNVELEKSFACTSVSFRGVEDCEEKKSQESRFSQEIQSLTLQLQRKDVTFHDAKDSFGSILQDKDTELRKIHSESVDFENLANKVPDLIMQLDEARLIIEKNTTKLLASQKELDSLRSEKMSWVNKETVHKNFKQYENDGTLRQCFDGTLYAGISETLSDVSAKESSDIVGFQSNLKNKVNSNEALIAKIPDGNLGIDCTEKSKNIDVISKGEFLRHIHSLALHLKRSEDNRADLLEKIIKERRSNAKSLKRLQDIVKLLHSQSHET</sequence>
<evidence type="ECO:0000313" key="2">
    <source>
        <dbReference type="EMBL" id="CAD8903289.1"/>
    </source>
</evidence>
<keyword evidence="1" id="KW-0175">Coiled coil</keyword>
<name>A0A6U5M4T2_9STRA</name>
<gene>
    <name evidence="2" type="ORF">CHYS00102_LOCUS30508</name>
    <name evidence="3" type="ORF">CHYS00102_LOCUS30509</name>
</gene>
<feature type="coiled-coil region" evidence="1">
    <location>
        <begin position="309"/>
        <end position="343"/>
    </location>
</feature>
<reference evidence="3" key="1">
    <citation type="submission" date="2021-01" db="EMBL/GenBank/DDBJ databases">
        <authorList>
            <person name="Corre E."/>
            <person name="Pelletier E."/>
            <person name="Niang G."/>
            <person name="Scheremetjew M."/>
            <person name="Finn R."/>
            <person name="Kale V."/>
            <person name="Holt S."/>
            <person name="Cochrane G."/>
            <person name="Meng A."/>
            <person name="Brown T."/>
            <person name="Cohen L."/>
        </authorList>
    </citation>
    <scope>NUCLEOTIDE SEQUENCE</scope>
    <source>
        <strain evidence="3">308</strain>
    </source>
</reference>
<proteinExistence type="predicted"/>
<dbReference type="AlphaFoldDB" id="A0A6U5M4T2"/>
<protein>
    <submittedName>
        <fullName evidence="3">Uncharacterized protein</fullName>
    </submittedName>
</protein>
<dbReference type="EMBL" id="HBFR01041727">
    <property type="protein sequence ID" value="CAD8903290.1"/>
    <property type="molecule type" value="Transcribed_RNA"/>
</dbReference>
<evidence type="ECO:0000313" key="3">
    <source>
        <dbReference type="EMBL" id="CAD8903290.1"/>
    </source>
</evidence>
<accession>A0A6U5M4T2</accession>
<organism evidence="3">
    <name type="scientific">Corethron hystrix</name>
    <dbReference type="NCBI Taxonomy" id="216773"/>
    <lineage>
        <taxon>Eukaryota</taxon>
        <taxon>Sar</taxon>
        <taxon>Stramenopiles</taxon>
        <taxon>Ochrophyta</taxon>
        <taxon>Bacillariophyta</taxon>
        <taxon>Coscinodiscophyceae</taxon>
        <taxon>Corethrophycidae</taxon>
        <taxon>Corethrales</taxon>
        <taxon>Corethraceae</taxon>
        <taxon>Corethron</taxon>
    </lineage>
</organism>
<evidence type="ECO:0000256" key="1">
    <source>
        <dbReference type="SAM" id="Coils"/>
    </source>
</evidence>